<proteinExistence type="predicted"/>
<sequence>MTLFIQQCTIIASWLKPEAPSIIQWRDRVKDVYTMEKITARLRLKTNTFFFSTLFLLNNAATEKYMFQLLHFFFSSIYKHSARS</sequence>
<accession>A0A671Y4Q3</accession>
<reference evidence="1" key="1">
    <citation type="submission" date="2021-04" db="EMBL/GenBank/DDBJ databases">
        <authorList>
            <consortium name="Wellcome Sanger Institute Data Sharing"/>
        </authorList>
    </citation>
    <scope>NUCLEOTIDE SEQUENCE [LARGE SCALE GENOMIC DNA]</scope>
</reference>
<dbReference type="AlphaFoldDB" id="A0A671Y4Q3"/>
<reference evidence="1" key="2">
    <citation type="submission" date="2025-08" db="UniProtKB">
        <authorList>
            <consortium name="Ensembl"/>
        </authorList>
    </citation>
    <scope>IDENTIFICATION</scope>
</reference>
<keyword evidence="2" id="KW-1185">Reference proteome</keyword>
<dbReference type="Ensembl" id="ENSSAUT00010060267.1">
    <property type="protein sequence ID" value="ENSSAUP00010057393.1"/>
    <property type="gene ID" value="ENSSAUG00010023481.1"/>
</dbReference>
<reference evidence="1" key="3">
    <citation type="submission" date="2025-09" db="UniProtKB">
        <authorList>
            <consortium name="Ensembl"/>
        </authorList>
    </citation>
    <scope>IDENTIFICATION</scope>
</reference>
<evidence type="ECO:0000313" key="2">
    <source>
        <dbReference type="Proteomes" id="UP000472265"/>
    </source>
</evidence>
<protein>
    <submittedName>
        <fullName evidence="1">Uncharacterized protein</fullName>
    </submittedName>
</protein>
<evidence type="ECO:0000313" key="1">
    <source>
        <dbReference type="Ensembl" id="ENSSAUP00010057393.1"/>
    </source>
</evidence>
<dbReference type="InParanoid" id="A0A671Y4Q3"/>
<organism evidence="1 2">
    <name type="scientific">Sparus aurata</name>
    <name type="common">Gilthead sea bream</name>
    <dbReference type="NCBI Taxonomy" id="8175"/>
    <lineage>
        <taxon>Eukaryota</taxon>
        <taxon>Metazoa</taxon>
        <taxon>Chordata</taxon>
        <taxon>Craniata</taxon>
        <taxon>Vertebrata</taxon>
        <taxon>Euteleostomi</taxon>
        <taxon>Actinopterygii</taxon>
        <taxon>Neopterygii</taxon>
        <taxon>Teleostei</taxon>
        <taxon>Neoteleostei</taxon>
        <taxon>Acanthomorphata</taxon>
        <taxon>Eupercaria</taxon>
        <taxon>Spariformes</taxon>
        <taxon>Sparidae</taxon>
        <taxon>Sparus</taxon>
    </lineage>
</organism>
<dbReference type="Proteomes" id="UP000472265">
    <property type="component" value="Chromosome 12"/>
</dbReference>
<name>A0A671Y4Q3_SPAAU</name>